<evidence type="ECO:0000256" key="1">
    <source>
        <dbReference type="ARBA" id="ARBA00025733"/>
    </source>
</evidence>
<dbReference type="AlphaFoldDB" id="A0A453I4B5"/>
<dbReference type="PROSITE" id="PS51203">
    <property type="entry name" value="CS"/>
    <property type="match status" value="1"/>
</dbReference>
<comment type="similarity">
    <text evidence="1 2">Belongs to the p23/wos2 family.</text>
</comment>
<organism evidence="4 5">
    <name type="scientific">Aegilops tauschii subsp. strangulata</name>
    <name type="common">Goatgrass</name>
    <dbReference type="NCBI Taxonomy" id="200361"/>
    <lineage>
        <taxon>Eukaryota</taxon>
        <taxon>Viridiplantae</taxon>
        <taxon>Streptophyta</taxon>
        <taxon>Embryophyta</taxon>
        <taxon>Tracheophyta</taxon>
        <taxon>Spermatophyta</taxon>
        <taxon>Magnoliopsida</taxon>
        <taxon>Liliopsida</taxon>
        <taxon>Poales</taxon>
        <taxon>Poaceae</taxon>
        <taxon>BOP clade</taxon>
        <taxon>Pooideae</taxon>
        <taxon>Triticodae</taxon>
        <taxon>Triticeae</taxon>
        <taxon>Triticinae</taxon>
        <taxon>Aegilops</taxon>
    </lineage>
</organism>
<dbReference type="GO" id="GO:0051131">
    <property type="term" value="P:chaperone-mediated protein complex assembly"/>
    <property type="evidence" value="ECO:0007669"/>
    <property type="project" value="TreeGrafter"/>
</dbReference>
<comment type="subcellular location">
    <subcellularLocation>
        <location evidence="2">Cytoplasm</location>
    </subcellularLocation>
    <subcellularLocation>
        <location evidence="2">Nucleus</location>
    </subcellularLocation>
</comment>
<dbReference type="PANTHER" id="PTHR22932:SF1">
    <property type="entry name" value="CO-CHAPERONE PROTEIN DAF-41"/>
    <property type="match status" value="1"/>
</dbReference>
<dbReference type="InterPro" id="IPR008978">
    <property type="entry name" value="HSP20-like_chaperone"/>
</dbReference>
<dbReference type="SUPFAM" id="SSF49764">
    <property type="entry name" value="HSP20-like chaperones"/>
    <property type="match status" value="1"/>
</dbReference>
<evidence type="ECO:0000256" key="2">
    <source>
        <dbReference type="RuleBase" id="RU369032"/>
    </source>
</evidence>
<dbReference type="InterPro" id="IPR045250">
    <property type="entry name" value="p23-like"/>
</dbReference>
<dbReference type="GO" id="GO:0051879">
    <property type="term" value="F:Hsp90 protein binding"/>
    <property type="evidence" value="ECO:0007669"/>
    <property type="project" value="UniProtKB-UniRule"/>
</dbReference>
<reference evidence="5" key="1">
    <citation type="journal article" date="2014" name="Science">
        <title>Ancient hybridizations among the ancestral genomes of bread wheat.</title>
        <authorList>
            <consortium name="International Wheat Genome Sequencing Consortium,"/>
            <person name="Marcussen T."/>
            <person name="Sandve S.R."/>
            <person name="Heier L."/>
            <person name="Spannagl M."/>
            <person name="Pfeifer M."/>
            <person name="Jakobsen K.S."/>
            <person name="Wulff B.B."/>
            <person name="Steuernagel B."/>
            <person name="Mayer K.F."/>
            <person name="Olsen O.A."/>
        </authorList>
    </citation>
    <scope>NUCLEOTIDE SEQUENCE [LARGE SCALE GENOMIC DNA]</scope>
    <source>
        <strain evidence="5">cv. AL8/78</strain>
    </source>
</reference>
<reference evidence="4" key="5">
    <citation type="journal article" date="2021" name="G3 (Bethesda)">
        <title>Aegilops tauschii genome assembly Aet v5.0 features greater sequence contiguity and improved annotation.</title>
        <authorList>
            <person name="Wang L."/>
            <person name="Zhu T."/>
            <person name="Rodriguez J.C."/>
            <person name="Deal K.R."/>
            <person name="Dubcovsky J."/>
            <person name="McGuire P.E."/>
            <person name="Lux T."/>
            <person name="Spannagl M."/>
            <person name="Mayer K.F.X."/>
            <person name="Baldrich P."/>
            <person name="Meyers B.C."/>
            <person name="Huo N."/>
            <person name="Gu Y.Q."/>
            <person name="Zhou H."/>
            <person name="Devos K.M."/>
            <person name="Bennetzen J.L."/>
            <person name="Unver T."/>
            <person name="Budak H."/>
            <person name="Gulick P.J."/>
            <person name="Galiba G."/>
            <person name="Kalapos B."/>
            <person name="Nelson D.R."/>
            <person name="Li P."/>
            <person name="You F.M."/>
            <person name="Luo M.C."/>
            <person name="Dvorak J."/>
        </authorList>
    </citation>
    <scope>NUCLEOTIDE SEQUENCE [LARGE SCALE GENOMIC DNA]</scope>
    <source>
        <strain evidence="4">cv. AL8/78</strain>
    </source>
</reference>
<keyword evidence="2" id="KW-0963">Cytoplasm</keyword>
<name>A0A453I4B5_AEGTS</name>
<dbReference type="Gramene" id="AET4Gv20439100.17">
    <property type="protein sequence ID" value="AET4Gv20439100.17"/>
    <property type="gene ID" value="AET4Gv20439100"/>
</dbReference>
<dbReference type="Gene3D" id="2.60.40.790">
    <property type="match status" value="1"/>
</dbReference>
<dbReference type="GO" id="GO:0006457">
    <property type="term" value="P:protein folding"/>
    <property type="evidence" value="ECO:0007669"/>
    <property type="project" value="TreeGrafter"/>
</dbReference>
<dbReference type="InterPro" id="IPR007052">
    <property type="entry name" value="CS_dom"/>
</dbReference>
<dbReference type="GO" id="GO:0005829">
    <property type="term" value="C:cytosol"/>
    <property type="evidence" value="ECO:0007669"/>
    <property type="project" value="TreeGrafter"/>
</dbReference>
<keyword evidence="5" id="KW-1185">Reference proteome</keyword>
<dbReference type="Pfam" id="PF04969">
    <property type="entry name" value="CS"/>
    <property type="match status" value="1"/>
</dbReference>
<evidence type="ECO:0000313" key="4">
    <source>
        <dbReference type="EnsemblPlants" id="AET4Gv20439100.17"/>
    </source>
</evidence>
<comment type="subunit">
    <text evidence="2">Interacts with HSP90 in an ATP-dependent manner.</text>
</comment>
<keyword evidence="2" id="KW-0539">Nucleus</keyword>
<keyword evidence="2" id="KW-0143">Chaperone</keyword>
<dbReference type="PANTHER" id="PTHR22932">
    <property type="entry name" value="TELOMERASE-BINDING PROTEIN P23 HSP90 CO-CHAPERONE"/>
    <property type="match status" value="1"/>
</dbReference>
<evidence type="ECO:0000259" key="3">
    <source>
        <dbReference type="PROSITE" id="PS51203"/>
    </source>
</evidence>
<dbReference type="EnsemblPlants" id="AET4Gv20439100.17">
    <property type="protein sequence ID" value="AET4Gv20439100.17"/>
    <property type="gene ID" value="AET4Gv20439100"/>
</dbReference>
<proteinExistence type="inferred from homology"/>
<sequence length="87" mass="9499">MACSRQPEVLWAQCSKKVYLTISVPDSEDVVIKTEPQGIFSFSAVAHGESFSLALELFDSVLPEATERLEAAYPTINELALVGALRL</sequence>
<dbReference type="GO" id="GO:0005634">
    <property type="term" value="C:nucleus"/>
    <property type="evidence" value="ECO:0007669"/>
    <property type="project" value="UniProtKB-SubCell"/>
</dbReference>
<evidence type="ECO:0000313" key="5">
    <source>
        <dbReference type="Proteomes" id="UP000015105"/>
    </source>
</evidence>
<protein>
    <recommendedName>
        <fullName evidence="2">Co-chaperone protein p23</fullName>
    </recommendedName>
</protein>
<reference evidence="4" key="4">
    <citation type="submission" date="2019-03" db="UniProtKB">
        <authorList>
            <consortium name="EnsemblPlants"/>
        </authorList>
    </citation>
    <scope>IDENTIFICATION</scope>
</reference>
<feature type="domain" description="CS" evidence="3">
    <location>
        <begin position="4"/>
        <end position="87"/>
    </location>
</feature>
<reference evidence="5" key="2">
    <citation type="journal article" date="2017" name="Nat. Plants">
        <title>The Aegilops tauschii genome reveals multiple impacts of transposons.</title>
        <authorList>
            <person name="Zhao G."/>
            <person name="Zou C."/>
            <person name="Li K."/>
            <person name="Wang K."/>
            <person name="Li T."/>
            <person name="Gao L."/>
            <person name="Zhang X."/>
            <person name="Wang H."/>
            <person name="Yang Z."/>
            <person name="Liu X."/>
            <person name="Jiang W."/>
            <person name="Mao L."/>
            <person name="Kong X."/>
            <person name="Jiao Y."/>
            <person name="Jia J."/>
        </authorList>
    </citation>
    <scope>NUCLEOTIDE SEQUENCE [LARGE SCALE GENOMIC DNA]</scope>
    <source>
        <strain evidence="5">cv. AL8/78</strain>
    </source>
</reference>
<dbReference type="GO" id="GO:0051087">
    <property type="term" value="F:protein-folding chaperone binding"/>
    <property type="evidence" value="ECO:0007669"/>
    <property type="project" value="TreeGrafter"/>
</dbReference>
<reference evidence="4" key="3">
    <citation type="journal article" date="2017" name="Nature">
        <title>Genome sequence of the progenitor of the wheat D genome Aegilops tauschii.</title>
        <authorList>
            <person name="Luo M.C."/>
            <person name="Gu Y.Q."/>
            <person name="Puiu D."/>
            <person name="Wang H."/>
            <person name="Twardziok S.O."/>
            <person name="Deal K.R."/>
            <person name="Huo N."/>
            <person name="Zhu T."/>
            <person name="Wang L."/>
            <person name="Wang Y."/>
            <person name="McGuire P.E."/>
            <person name="Liu S."/>
            <person name="Long H."/>
            <person name="Ramasamy R.K."/>
            <person name="Rodriguez J.C."/>
            <person name="Van S.L."/>
            <person name="Yuan L."/>
            <person name="Wang Z."/>
            <person name="Xia Z."/>
            <person name="Xiao L."/>
            <person name="Anderson O.D."/>
            <person name="Ouyang S."/>
            <person name="Liang Y."/>
            <person name="Zimin A.V."/>
            <person name="Pertea G."/>
            <person name="Qi P."/>
            <person name="Bennetzen J.L."/>
            <person name="Dai X."/>
            <person name="Dawson M.W."/>
            <person name="Muller H.G."/>
            <person name="Kugler K."/>
            <person name="Rivarola-Duarte L."/>
            <person name="Spannagl M."/>
            <person name="Mayer K.F.X."/>
            <person name="Lu F.H."/>
            <person name="Bevan M.W."/>
            <person name="Leroy P."/>
            <person name="Li P."/>
            <person name="You F.M."/>
            <person name="Sun Q."/>
            <person name="Liu Z."/>
            <person name="Lyons E."/>
            <person name="Wicker T."/>
            <person name="Salzberg S.L."/>
            <person name="Devos K.M."/>
            <person name="Dvorak J."/>
        </authorList>
    </citation>
    <scope>NUCLEOTIDE SEQUENCE [LARGE SCALE GENOMIC DNA]</scope>
    <source>
        <strain evidence="4">cv. AL8/78</strain>
    </source>
</reference>
<comment type="function">
    <text evidence="2">Acts as a co-chaperone for HSP90.</text>
</comment>
<dbReference type="Proteomes" id="UP000015105">
    <property type="component" value="Chromosome 4D"/>
</dbReference>
<accession>A0A453I4B5</accession>